<comment type="subcellular location">
    <subcellularLocation>
        <location evidence="1">Target cell</location>
        <location evidence="1">Target cell cytoplasm</location>
    </subcellularLocation>
</comment>
<dbReference type="Gene3D" id="2.160.20.10">
    <property type="entry name" value="Single-stranded right-handed beta-helix, Pectin lyase-like"/>
    <property type="match status" value="1"/>
</dbReference>
<dbReference type="SMART" id="SM00912">
    <property type="entry name" value="Haemagg_act"/>
    <property type="match status" value="1"/>
</dbReference>
<feature type="region of interest" description="Disordered" evidence="6">
    <location>
        <begin position="1636"/>
        <end position="1665"/>
    </location>
</feature>
<dbReference type="Pfam" id="PF05860">
    <property type="entry name" value="TPS"/>
    <property type="match status" value="1"/>
</dbReference>
<gene>
    <name evidence="8" type="ORF">SAMN02583745_01846</name>
</gene>
<reference evidence="9" key="1">
    <citation type="submission" date="2016-10" db="EMBL/GenBank/DDBJ databases">
        <authorList>
            <person name="Varghese N."/>
            <person name="Submissions S."/>
        </authorList>
    </citation>
    <scope>NUCLEOTIDE SEQUENCE [LARGE SCALE GENOMIC DNA]</scope>
    <source>
        <strain evidence="9">DSM 18579</strain>
    </source>
</reference>
<dbReference type="STRING" id="1123402.SAMN02583745_01846"/>
<dbReference type="NCBIfam" id="TIGR01901">
    <property type="entry name" value="adhes_NPXG"/>
    <property type="match status" value="1"/>
</dbReference>
<evidence type="ECO:0000256" key="6">
    <source>
        <dbReference type="SAM" id="MobiDB-lite"/>
    </source>
</evidence>
<dbReference type="GO" id="GO:0090729">
    <property type="term" value="F:toxin activity"/>
    <property type="evidence" value="ECO:0007669"/>
    <property type="project" value="UniProtKB-KW"/>
</dbReference>
<dbReference type="InterPro" id="IPR011050">
    <property type="entry name" value="Pectin_lyase_fold/virulence"/>
</dbReference>
<dbReference type="InterPro" id="IPR010069">
    <property type="entry name" value="CdiA_FHA1_rpt"/>
</dbReference>
<dbReference type="Pfam" id="PF04829">
    <property type="entry name" value="PT-VENN"/>
    <property type="match status" value="1"/>
</dbReference>
<dbReference type="Pfam" id="PF05594">
    <property type="entry name" value="Fil_haemagg"/>
    <property type="match status" value="5"/>
</dbReference>
<keyword evidence="2" id="KW-0800">Toxin</keyword>
<keyword evidence="9" id="KW-1185">Reference proteome</keyword>
<dbReference type="InterPro" id="IPR008619">
    <property type="entry name" value="Filamentous_hemagglutn_rpt"/>
</dbReference>
<keyword evidence="4" id="KW-0843">Virulence</keyword>
<feature type="domain" description="Filamentous haemagglutinin FhaB/tRNA nuclease CdiA-like TPS" evidence="7">
    <location>
        <begin position="1"/>
        <end position="74"/>
    </location>
</feature>
<evidence type="ECO:0000313" key="8">
    <source>
        <dbReference type="EMBL" id="SET27177.1"/>
    </source>
</evidence>
<feature type="region of interest" description="Disordered" evidence="6">
    <location>
        <begin position="1753"/>
        <end position="1777"/>
    </location>
</feature>
<feature type="compositionally biased region" description="Polar residues" evidence="6">
    <location>
        <begin position="1646"/>
        <end position="1658"/>
    </location>
</feature>
<protein>
    <submittedName>
        <fullName evidence="8">Filamentous hemagglutinin</fullName>
    </submittedName>
</protein>
<dbReference type="InterPro" id="IPR012334">
    <property type="entry name" value="Pectin_lyas_fold"/>
</dbReference>
<dbReference type="InterPro" id="IPR025157">
    <property type="entry name" value="Hemagglutinin_rpt"/>
</dbReference>
<dbReference type="RefSeq" id="WP_093320062.1">
    <property type="nucleotide sequence ID" value="NZ_FOHV01000014.1"/>
</dbReference>
<dbReference type="EMBL" id="FOHV01000014">
    <property type="protein sequence ID" value="SET27177.1"/>
    <property type="molecule type" value="Genomic_DNA"/>
</dbReference>
<organism evidence="8 9">
    <name type="scientific">Thorsellia anophelis DSM 18579</name>
    <dbReference type="NCBI Taxonomy" id="1123402"/>
    <lineage>
        <taxon>Bacteria</taxon>
        <taxon>Pseudomonadati</taxon>
        <taxon>Pseudomonadota</taxon>
        <taxon>Gammaproteobacteria</taxon>
        <taxon>Enterobacterales</taxon>
        <taxon>Thorselliaceae</taxon>
        <taxon>Thorsellia</taxon>
    </lineage>
</organism>
<evidence type="ECO:0000256" key="1">
    <source>
        <dbReference type="ARBA" id="ARBA00004219"/>
    </source>
</evidence>
<dbReference type="SUPFAM" id="SSF51126">
    <property type="entry name" value="Pectin lyase-like"/>
    <property type="match status" value="1"/>
</dbReference>
<evidence type="ECO:0000256" key="2">
    <source>
        <dbReference type="ARBA" id="ARBA00022656"/>
    </source>
</evidence>
<dbReference type="InterPro" id="IPR008638">
    <property type="entry name" value="FhaB/CdiA-like_TPS"/>
</dbReference>
<dbReference type="Pfam" id="PF13332">
    <property type="entry name" value="Fil_haemagg_2"/>
    <property type="match status" value="3"/>
</dbReference>
<evidence type="ECO:0000313" key="9">
    <source>
        <dbReference type="Proteomes" id="UP000242642"/>
    </source>
</evidence>
<feature type="compositionally biased region" description="Basic and acidic residues" evidence="6">
    <location>
        <begin position="1753"/>
        <end position="1766"/>
    </location>
</feature>
<sequence length="2316" mass="246461">MVDANPYLATGEARIILNEVNSKNPSHLNGFVEVAGKKAQVIIANPAGVTCEGCGFINSHRATLTTGNVVVENGAVTGYQVSDGKIVVQGAGLDSSRQDKTDLISRAVEVNGDVWANELTVTTGQNQIDADNMTVIQNAVQSEVNRPTVAIDVSDLGGMYAGKIRLVGTEHGVGVKNTGKIGASASNITITADGKLVNTGAIQAKGDVSLTSHSNHIDNSGQLYAEGNIELTSSALTNQGNIESHKNTSVNTRILNNTGDIQNKGTLNVNANIVNNTGTLYAENTVAVAAQEIDNTGLVAAKGDITLSGQSLTNSGEMVANQQLHIKAKQRVDNIGELAAGNNLEIETTYLTSPGKVQSEGNMAVTLGSGYEHTGTMIANGTLNLSSTGTIDNLGTFWAAKQANINALSFNNHLVGEVTAGWANLNLTDTLTNRGLIDGLTTTIQTELLSNIGTGRIYGDIIAFKTHTLQNLSEADKSATLAARELLNIGTTILVNDWHSLIYSGGDLAIGGTLTDDYEVSGAASIVENSSARIESLNDMYINSDYLLNKNAQLIITQEETSRTVHHKAGLWGSPTVYDYNEIKPCNDKYDVTHITVPTGTKSNDWQELYFTRVFVDDVIQETNPGEIIAGGNLVIDAKKIDNLDSHILAGKSLLVDAVELNNFETIGIRRISEKGSGTHWFSNVEHGFLQNRTYQDSNGFSINNYQEVNIDLELTEYKANQAITHTANISESTVNGINTTLPSLTLPTNSLYQINPNGKADYLIETDPRFTDQKKWLGSDYMLKAFNSNHSNQHKRLGDGYYEQKLVKDQIISLTGNRYLGDYTNDEEQYKALMDAGLAAAEKFNLTPGIALSAEQVASLTTDIVWLVTQNVTLPDGTTQEVLVPQVYAKVQPEDLTNAGALLSAKNMQLDLKDDLNNSGRIQTQQTLLVNANNINNNAGKLSGKEIGLTAKQDINNIGGSIVAADTLIAKAGGDINVITTTANNTGITPTNGAERTVINQIGQMGVTGNEGVLVLDAGNDLTLTAANIVNQGEDSQTQLKAGNNLTLNTVQTKNKEQVGDGDNYWRQESTTDVGTQIYAAGDLNIIAGNDIDSIAANVTADKALNVQAGNDLTIREGIATETLDSQTKASNKGLLSSSTTTTRTQIDNQTSIGSQFNGGTISLSAGQDLTVQGSDIIADETLSLKAGKDVNITTAKEQYYTQTTTETKRSGLMSGGGLGVFIGKKSQKNDDSSRDGVEVGSTIGSLNGDVLIQAGNKATIHGSEVIAGGDINALAKSIDITAAANTHDEKHVTETKSSGFTVSLGGSVGSAISSAVSNATQISKNNSDRKNALLGVSSALSGAQAAQDYRLAKAQNNTSSTVGINLSYGTQSTRSEQTLNQVNHTGSNLTAGGDINLVATEQDILVQGSTLDATNNLTLDAKRDILLQAAKDTSKLDGKNESKGGSLGVTYNGGFGVNAGFNKGKGSENGNGVTNIGSELNAGNLITLNSGRDTHIIGSQVKGDGVTLNVGNDLRIESLQDTDNYHSKQTDFSANISVGTGSMGGGISASKTQMDSDYASVQEQAGIFAGTKGVDIEVGNNTHLKGGIIASEGEHNTLSTGTLTFEDIKNKAEFDVSSSGIGINGNLNLGESAQQNGLGGFSTPGATHSNHSGNSESETKATIGGNIDITLKDKDKQTQDIATLNRDTNNAHQSLETIFDKDKEQSRLDEQQLMADIGNQLSNLVRTEGQIRAEKAKSDENALKQAEKELLAEGKEPSKQEIEQRAQNNAQRDWGTGGKYQQVTQALTGALQGALGGDITKALANGSAPYLAEAIKKATTNPDGSINLEANLGAHAILGALLSHANGNNAFAGGLSTLSAKVAAQLVKEQLYGNKPFEDLTEAERQNISALSQIAAGLAGGLAAGSSSDAAQGALVGKNAVENNYLTQMQAEEFISNYEGICFTDACKIRRDELIKKYSEISLEQDVDLVSVCEEKPDSSACTAALKDAIAYNGGINDKIIDARDLLGDRFYSSNNTLNILYNGQDAKALISERVESIDNRADFFGMNDYYFDELGIPIKWYGEAEKVSRACLTGLGATGCGSEYTFELYDWALDADLDAWRAEAGKKIMEGGFNNFSNLYNLSNGNYDNVNLSVLNFDDSGKVNSVKLNLYTLFSNNPDVYSMIWNVDQLISEQKMLQPVHEKYIPNNSNFPPLGELGTYATGNFPDYVEGIHMNPYSDSAEINMLNFIQYMLSTKDEKQPSNNSNTTELAKLVSYLKDMPLNVTILELPTLQSKIQLKLKNFGEHSVNIMDCNSRVQHGLNGMKIDGEYSCD</sequence>
<comment type="similarity">
    <text evidence="5">In the N-terminal section; belongs to the CdiA toxin family.</text>
</comment>
<dbReference type="OrthoDB" id="2664633at2"/>
<evidence type="ECO:0000256" key="3">
    <source>
        <dbReference type="ARBA" id="ARBA00022913"/>
    </source>
</evidence>
<dbReference type="NCBIfam" id="TIGR01731">
    <property type="entry name" value="fil_hemag_20aa"/>
    <property type="match status" value="7"/>
</dbReference>
<name>A0A1I0D6P2_9GAMM</name>
<dbReference type="GO" id="GO:0003824">
    <property type="term" value="F:catalytic activity"/>
    <property type="evidence" value="ECO:0007669"/>
    <property type="project" value="UniProtKB-ARBA"/>
</dbReference>
<evidence type="ECO:0000256" key="4">
    <source>
        <dbReference type="ARBA" id="ARBA00023026"/>
    </source>
</evidence>
<evidence type="ECO:0000259" key="7">
    <source>
        <dbReference type="SMART" id="SM00912"/>
    </source>
</evidence>
<keyword evidence="3" id="KW-1266">Target cell cytoplasm</keyword>
<proteinExistence type="inferred from homology"/>
<evidence type="ECO:0000256" key="5">
    <source>
        <dbReference type="ARBA" id="ARBA00024043"/>
    </source>
</evidence>
<accession>A0A1I0D6P2</accession>
<dbReference type="Proteomes" id="UP000242642">
    <property type="component" value="Unassembled WGS sequence"/>
</dbReference>
<dbReference type="InterPro" id="IPR006914">
    <property type="entry name" value="VENN_dom"/>
</dbReference>